<protein>
    <submittedName>
        <fullName evidence="2">Uncharacterized protein</fullName>
    </submittedName>
</protein>
<evidence type="ECO:0000256" key="1">
    <source>
        <dbReference type="SAM" id="MobiDB-lite"/>
    </source>
</evidence>
<evidence type="ECO:0000313" key="2">
    <source>
        <dbReference type="EMBL" id="KAK3201187.1"/>
    </source>
</evidence>
<accession>A0AAN6RC88</accession>
<dbReference type="AlphaFoldDB" id="A0AAN6RC88"/>
<dbReference type="Proteomes" id="UP001280581">
    <property type="component" value="Unassembled WGS sequence"/>
</dbReference>
<feature type="region of interest" description="Disordered" evidence="1">
    <location>
        <begin position="295"/>
        <end position="319"/>
    </location>
</feature>
<organism evidence="2 3">
    <name type="scientific">Pseudopithomyces chartarum</name>
    <dbReference type="NCBI Taxonomy" id="1892770"/>
    <lineage>
        <taxon>Eukaryota</taxon>
        <taxon>Fungi</taxon>
        <taxon>Dikarya</taxon>
        <taxon>Ascomycota</taxon>
        <taxon>Pezizomycotina</taxon>
        <taxon>Dothideomycetes</taxon>
        <taxon>Pleosporomycetidae</taxon>
        <taxon>Pleosporales</taxon>
        <taxon>Massarineae</taxon>
        <taxon>Didymosphaeriaceae</taxon>
        <taxon>Pseudopithomyces</taxon>
    </lineage>
</organism>
<sequence length="596" mass="65727">MDERMLSAPQGSQYGPEMIDVLQRAIDDFEANVDPISTSQAAASTMMHPFPAHFSQKDEPTLGLTQTADPLSTQSHSSKHILHQQLYDVENGSSAASEQASQYNATLQLENHGLVGFQSIDEVQDYADCSRNGTIQPSVAIVDLHTQDNAQYIADGGPECWLVIHTMTRGKILVTLPANSPFKHEVSGYIAWKARAEAIMELNGENIRQSTFPEIWLKNGGKFDIRNFDDAVHLHPNVFGNGLMKAVNLMSLAPQNQGTATLEAPAFQISDDFNATPMINKNIVICYNDAVDVAPPQVGQDDRNDSESNTVTPAEPDKATPKIHQGLLRRRTAHAPGAIRMWNTNSIMPPRGVAHIHPIFSSAPPAAVDLRMLEDVYITARELMIWFPDHICKWSDCAERLAGAGWSSVVFYKFIYYVRGQLLEGQQPAPAATHRLIRNDLCRFNRFYRWVNPDPNSPPYQDLTCGNWKVPPCGRVTHPADDLMDYYVSDLAYGVSRDKFPTGVDAGPLTAVIQHVLDNANHPHSQMLRLSDVAAFAKHIDVFRSGEQAGVTGPGETHVDVESFARTSLMAFPAVGGGRKSSRNQGNADEDSDMED</sequence>
<dbReference type="EMBL" id="WVTA01000016">
    <property type="protein sequence ID" value="KAK3201187.1"/>
    <property type="molecule type" value="Genomic_DNA"/>
</dbReference>
<keyword evidence="3" id="KW-1185">Reference proteome</keyword>
<comment type="caution">
    <text evidence="2">The sequence shown here is derived from an EMBL/GenBank/DDBJ whole genome shotgun (WGS) entry which is preliminary data.</text>
</comment>
<proteinExistence type="predicted"/>
<name>A0AAN6RC88_9PLEO</name>
<reference evidence="2 3" key="1">
    <citation type="submission" date="2021-02" db="EMBL/GenBank/DDBJ databases">
        <title>Genome assembly of Pseudopithomyces chartarum.</title>
        <authorList>
            <person name="Jauregui R."/>
            <person name="Singh J."/>
            <person name="Voisey C."/>
        </authorList>
    </citation>
    <scope>NUCLEOTIDE SEQUENCE [LARGE SCALE GENOMIC DNA]</scope>
    <source>
        <strain evidence="2 3">AGR01</strain>
    </source>
</reference>
<gene>
    <name evidence="2" type="ORF">GRF29_185g51929</name>
</gene>
<evidence type="ECO:0000313" key="3">
    <source>
        <dbReference type="Proteomes" id="UP001280581"/>
    </source>
</evidence>
<feature type="region of interest" description="Disordered" evidence="1">
    <location>
        <begin position="575"/>
        <end position="596"/>
    </location>
</feature>